<comment type="caution">
    <text evidence="3">The sequence shown here is derived from an EMBL/GenBank/DDBJ whole genome shotgun (WGS) entry which is preliminary data.</text>
</comment>
<evidence type="ECO:0000313" key="4">
    <source>
        <dbReference type="Proteomes" id="UP000034069"/>
    </source>
</evidence>
<feature type="region of interest" description="Disordered" evidence="1">
    <location>
        <begin position="1"/>
        <end position="51"/>
    </location>
</feature>
<dbReference type="InterPro" id="IPR050490">
    <property type="entry name" value="Bact_solute-bd_prot1"/>
</dbReference>
<name>A0A0G1IWL2_9BACT</name>
<protein>
    <submittedName>
        <fullName evidence="3">Extracellular solute-binding protein family 1</fullName>
    </submittedName>
</protein>
<evidence type="ECO:0000313" key="3">
    <source>
        <dbReference type="EMBL" id="KKT36172.1"/>
    </source>
</evidence>
<keyword evidence="2" id="KW-0472">Membrane</keyword>
<proteinExistence type="predicted"/>
<sequence>MDNQFPLPGPTNLTPLPPANGASPVPSGSKPLPAPEEASPPPPGYRPPSAAEAPVVKPSLLKIILPIAGGLLLLGLIIFFISRLLAGGPSESRQVTPGQATTLTYWGLWEPVQVMKPLIDEFERQNPSIKIDYQLQAPQDYQDRLATALESNNPPDIVRLHTTWLPAFASNLLPSPANTISATEMSTNFYPIINRLLVVDTQVYGIPLAAEGLGLFINNTMFQQKSLQPPKTWEDLDSAARALKDVDALTGKINRAGVALGNTTNVDHWPDIVSLMLFQSGVNLYDPKGEELETTLRYYTQFVTKDHVWDDTLPSSVVAFANEKVAMIFAPTWRAREIKEINPTLAWRVVPVPQLPDSDVINWASVWFEGVPRNGKHPKEAWTFLNFLASAQAQQILFESAAKDREYPQPPAHKAVATIAQNNPVIAPFVNSLESARSFYTAGNTQDSATGLNARLIKYLEDAVNGITLGQDVAKTLETLNQGFRQVLNQYGISSTGRTGQ</sequence>
<dbReference type="CDD" id="cd13585">
    <property type="entry name" value="PBP2_TMBP_like"/>
    <property type="match status" value="1"/>
</dbReference>
<accession>A0A0G1IWL2</accession>
<dbReference type="PANTHER" id="PTHR43649:SF12">
    <property type="entry name" value="DIACETYLCHITOBIOSE BINDING PROTEIN DASA"/>
    <property type="match status" value="1"/>
</dbReference>
<dbReference type="InterPro" id="IPR006059">
    <property type="entry name" value="SBP"/>
</dbReference>
<keyword evidence="2" id="KW-0812">Transmembrane</keyword>
<reference evidence="3 4" key="1">
    <citation type="journal article" date="2015" name="Nature">
        <title>rRNA introns, odd ribosomes, and small enigmatic genomes across a large radiation of phyla.</title>
        <authorList>
            <person name="Brown C.T."/>
            <person name="Hug L.A."/>
            <person name="Thomas B.C."/>
            <person name="Sharon I."/>
            <person name="Castelle C.J."/>
            <person name="Singh A."/>
            <person name="Wilkins M.J."/>
            <person name="Williams K.H."/>
            <person name="Banfield J.F."/>
        </authorList>
    </citation>
    <scope>NUCLEOTIDE SEQUENCE [LARGE SCALE GENOMIC DNA]</scope>
</reference>
<dbReference type="EMBL" id="LCHN01000005">
    <property type="protein sequence ID" value="KKT36172.1"/>
    <property type="molecule type" value="Genomic_DNA"/>
</dbReference>
<dbReference type="Proteomes" id="UP000034069">
    <property type="component" value="Unassembled WGS sequence"/>
</dbReference>
<dbReference type="Gene3D" id="3.40.190.10">
    <property type="entry name" value="Periplasmic binding protein-like II"/>
    <property type="match status" value="1"/>
</dbReference>
<evidence type="ECO:0000256" key="2">
    <source>
        <dbReference type="SAM" id="Phobius"/>
    </source>
</evidence>
<feature type="compositionally biased region" description="Pro residues" evidence="1">
    <location>
        <begin position="32"/>
        <end position="46"/>
    </location>
</feature>
<dbReference type="Pfam" id="PF13416">
    <property type="entry name" value="SBP_bac_8"/>
    <property type="match status" value="1"/>
</dbReference>
<organism evidence="3 4">
    <name type="scientific">Candidatus Collierbacteria bacterium GW2011_GWA1_44_12</name>
    <dbReference type="NCBI Taxonomy" id="1618376"/>
    <lineage>
        <taxon>Bacteria</taxon>
        <taxon>Candidatus Collieribacteriota</taxon>
    </lineage>
</organism>
<evidence type="ECO:0000256" key="1">
    <source>
        <dbReference type="SAM" id="MobiDB-lite"/>
    </source>
</evidence>
<dbReference type="SUPFAM" id="SSF53850">
    <property type="entry name" value="Periplasmic binding protein-like II"/>
    <property type="match status" value="1"/>
</dbReference>
<gene>
    <name evidence="3" type="ORF">UW23_C0005G0004</name>
</gene>
<dbReference type="AlphaFoldDB" id="A0A0G1IWL2"/>
<keyword evidence="2" id="KW-1133">Transmembrane helix</keyword>
<feature type="transmembrane region" description="Helical" evidence="2">
    <location>
        <begin position="63"/>
        <end position="86"/>
    </location>
</feature>
<dbReference type="PANTHER" id="PTHR43649">
    <property type="entry name" value="ARABINOSE-BINDING PROTEIN-RELATED"/>
    <property type="match status" value="1"/>
</dbReference>